<dbReference type="EMBL" id="BLLF01005342">
    <property type="protein sequence ID" value="GFH31066.1"/>
    <property type="molecule type" value="Genomic_DNA"/>
</dbReference>
<organism evidence="2 3">
    <name type="scientific">Haematococcus lacustris</name>
    <name type="common">Green alga</name>
    <name type="synonym">Haematococcus pluvialis</name>
    <dbReference type="NCBI Taxonomy" id="44745"/>
    <lineage>
        <taxon>Eukaryota</taxon>
        <taxon>Viridiplantae</taxon>
        <taxon>Chlorophyta</taxon>
        <taxon>core chlorophytes</taxon>
        <taxon>Chlorophyceae</taxon>
        <taxon>CS clade</taxon>
        <taxon>Chlamydomonadales</taxon>
        <taxon>Haematococcaceae</taxon>
        <taxon>Haematococcus</taxon>
    </lineage>
</organism>
<keyword evidence="3" id="KW-1185">Reference proteome</keyword>
<evidence type="ECO:0000256" key="1">
    <source>
        <dbReference type="SAM" id="MobiDB-lite"/>
    </source>
</evidence>
<dbReference type="Proteomes" id="UP000485058">
    <property type="component" value="Unassembled WGS sequence"/>
</dbReference>
<protein>
    <submittedName>
        <fullName evidence="2">Uncharacterized protein</fullName>
    </submittedName>
</protein>
<accession>A0A6A0AEB8</accession>
<feature type="compositionally biased region" description="Low complexity" evidence="1">
    <location>
        <begin position="51"/>
        <end position="66"/>
    </location>
</feature>
<feature type="compositionally biased region" description="Basic and acidic residues" evidence="1">
    <location>
        <begin position="93"/>
        <end position="106"/>
    </location>
</feature>
<feature type="region of interest" description="Disordered" evidence="1">
    <location>
        <begin position="41"/>
        <end position="106"/>
    </location>
</feature>
<reference evidence="2 3" key="1">
    <citation type="submission" date="2020-02" db="EMBL/GenBank/DDBJ databases">
        <title>Draft genome sequence of Haematococcus lacustris strain NIES-144.</title>
        <authorList>
            <person name="Morimoto D."/>
            <person name="Nakagawa S."/>
            <person name="Yoshida T."/>
            <person name="Sawayama S."/>
        </authorList>
    </citation>
    <scope>NUCLEOTIDE SEQUENCE [LARGE SCALE GENOMIC DNA]</scope>
    <source>
        <strain evidence="2 3">NIES-144</strain>
    </source>
</reference>
<evidence type="ECO:0000313" key="3">
    <source>
        <dbReference type="Proteomes" id="UP000485058"/>
    </source>
</evidence>
<sequence>MRPGSQGGAPYPLEFDYLGLLLNKQQEARLDALRAMLEPALEPDTRHSHQPAAAAPAAGSTAGSAAESGNTWQCRQHSGQQELQQLPHTKAASPDRDCDFDRHSRD</sequence>
<dbReference type="AlphaFoldDB" id="A0A6A0AEB8"/>
<comment type="caution">
    <text evidence="2">The sequence shown here is derived from an EMBL/GenBank/DDBJ whole genome shotgun (WGS) entry which is preliminary data.</text>
</comment>
<gene>
    <name evidence="2" type="ORF">HaLaN_30032</name>
</gene>
<name>A0A6A0AEB8_HAELA</name>
<evidence type="ECO:0000313" key="2">
    <source>
        <dbReference type="EMBL" id="GFH31066.1"/>
    </source>
</evidence>
<feature type="compositionally biased region" description="Polar residues" evidence="1">
    <location>
        <begin position="67"/>
        <end position="87"/>
    </location>
</feature>
<feature type="non-terminal residue" evidence="2">
    <location>
        <position position="106"/>
    </location>
</feature>
<proteinExistence type="predicted"/>